<evidence type="ECO:0000313" key="1">
    <source>
        <dbReference type="EMBL" id="OYR21544.1"/>
    </source>
</evidence>
<organism evidence="1 2">
    <name type="scientific">Brucella pseudogrignonensis</name>
    <dbReference type="NCBI Taxonomy" id="419475"/>
    <lineage>
        <taxon>Bacteria</taxon>
        <taxon>Pseudomonadati</taxon>
        <taxon>Pseudomonadota</taxon>
        <taxon>Alphaproteobacteria</taxon>
        <taxon>Hyphomicrobiales</taxon>
        <taxon>Brucellaceae</taxon>
        <taxon>Brucella/Ochrobactrum group</taxon>
        <taxon>Brucella</taxon>
    </lineage>
</organism>
<evidence type="ECO:0000313" key="2">
    <source>
        <dbReference type="Proteomes" id="UP000216188"/>
    </source>
</evidence>
<proteinExistence type="predicted"/>
<reference evidence="1 2" key="1">
    <citation type="submission" date="2017-07" db="EMBL/GenBank/DDBJ databases">
        <title>Phylogenetic study on the rhizospheric bacterium Ochrobactrum sp. A44.</title>
        <authorList>
            <person name="Krzyzanowska D.M."/>
            <person name="Ossowicki A."/>
            <person name="Rajewska M."/>
            <person name="Maciag T."/>
            <person name="Kaczynski Z."/>
            <person name="Czerwicka M."/>
            <person name="Jafra S."/>
        </authorList>
    </citation>
    <scope>NUCLEOTIDE SEQUENCE [LARGE SCALE GENOMIC DNA]</scope>
    <source>
        <strain evidence="1 2">CCUG 30717</strain>
    </source>
</reference>
<name>A0A256G365_9HYPH</name>
<dbReference type="Proteomes" id="UP000216188">
    <property type="component" value="Unassembled WGS sequence"/>
</dbReference>
<dbReference type="EMBL" id="NNRM01000047">
    <property type="protein sequence ID" value="OYR21544.1"/>
    <property type="molecule type" value="Genomic_DNA"/>
</dbReference>
<sequence>MHYKFIKFGPEGFPLFYYCEETYPPVGNDAGEHIAVNTDIPHDAVPVSDEQWQKAQSMDLWRASDGSLTSPPLPEPVEPDPVVTILPAITLWERMTEDEAVAVSEAMKTQSVRTIEIFRNASTFRSDHELWPLLEQMAANLFGEARAAELLAD</sequence>
<protein>
    <submittedName>
        <fullName evidence="1">Uncharacterized protein</fullName>
    </submittedName>
</protein>
<keyword evidence="2" id="KW-1185">Reference proteome</keyword>
<dbReference type="AlphaFoldDB" id="A0A256G365"/>
<comment type="caution">
    <text evidence="1">The sequence shown here is derived from an EMBL/GenBank/DDBJ whole genome shotgun (WGS) entry which is preliminary data.</text>
</comment>
<dbReference type="RefSeq" id="WP_179253635.1">
    <property type="nucleotide sequence ID" value="NZ_JBHEEM010000002.1"/>
</dbReference>
<gene>
    <name evidence="1" type="ORF">CEV34_4827</name>
</gene>
<accession>A0A256G365</accession>